<dbReference type="Pfam" id="PF04542">
    <property type="entry name" value="Sigma70_r2"/>
    <property type="match status" value="1"/>
</dbReference>
<feature type="domain" description="RNA polymerase sigma-70 region 2" evidence="6">
    <location>
        <begin position="7"/>
        <end position="70"/>
    </location>
</feature>
<dbReference type="SUPFAM" id="SSF88659">
    <property type="entry name" value="Sigma3 and sigma4 domains of RNA polymerase sigma factors"/>
    <property type="match status" value="1"/>
</dbReference>
<dbReference type="Gene3D" id="1.10.1740.10">
    <property type="match status" value="1"/>
</dbReference>
<comment type="caution">
    <text evidence="8">The sequence shown here is derived from an EMBL/GenBank/DDBJ whole genome shotgun (WGS) entry which is preliminary data.</text>
</comment>
<dbReference type="PANTHER" id="PTHR30173">
    <property type="entry name" value="SIGMA 19 FACTOR"/>
    <property type="match status" value="1"/>
</dbReference>
<dbReference type="InterPro" id="IPR036388">
    <property type="entry name" value="WH-like_DNA-bd_sf"/>
</dbReference>
<keyword evidence="4" id="KW-0731">Sigma factor</keyword>
<dbReference type="SUPFAM" id="SSF54427">
    <property type="entry name" value="NTF2-like"/>
    <property type="match status" value="1"/>
</dbReference>
<dbReference type="Pfam" id="PF08281">
    <property type="entry name" value="Sigma70_r4_2"/>
    <property type="match status" value="1"/>
</dbReference>
<evidence type="ECO:0000256" key="1">
    <source>
        <dbReference type="ARBA" id="ARBA00010641"/>
    </source>
</evidence>
<dbReference type="PANTHER" id="PTHR30173:SF36">
    <property type="entry name" value="ECF RNA POLYMERASE SIGMA FACTOR SIGJ"/>
    <property type="match status" value="1"/>
</dbReference>
<dbReference type="InterPro" id="IPR013249">
    <property type="entry name" value="RNA_pol_sigma70_r4_t2"/>
</dbReference>
<gene>
    <name evidence="8" type="ORF">AAFH96_04430</name>
</gene>
<name>A0ABV5CK23_9ACTN</name>
<dbReference type="InterPro" id="IPR013324">
    <property type="entry name" value="RNA_pol_sigma_r3/r4-like"/>
</dbReference>
<keyword evidence="9" id="KW-1185">Reference proteome</keyword>
<evidence type="ECO:0000313" key="9">
    <source>
        <dbReference type="Proteomes" id="UP001582793"/>
    </source>
</evidence>
<sequence length="298" mass="31864">MSREALFEGQRGRLTALAYRMLGSWTDAEDVVQDVAVEWWVGADDVANPGGWLTRTTVRRAIDALRRRQRESSYVGPWLPEPVVVDRQPAAADLVEAGETLSTAFLMIAETLTPPQRAVVVLRSLGYRHDEIAGVLDITPAAARQHHARAVRTLDRHGAPTGNGAVDRAGDEAVTRSLLVAFLSAARDGDLDALVALLHDDVVAYNDGGGRRRAARNPLFGPAKVARFVIAVSGMSARRAARLVTVNGTPGAIVTLAGAVHVISIQVRDGRIHRIFDVSNPDKHGAVRGPVAPDPAAA</sequence>
<dbReference type="RefSeq" id="WP_364212291.1">
    <property type="nucleotide sequence ID" value="NZ_JBCGDC010000008.1"/>
</dbReference>
<feature type="domain" description="RNA polymerase sigma factor 70 region 4 type 2" evidence="7">
    <location>
        <begin position="105"/>
        <end position="154"/>
    </location>
</feature>
<dbReference type="InterPro" id="IPR013325">
    <property type="entry name" value="RNA_pol_sigma_r2"/>
</dbReference>
<proteinExistence type="inferred from homology"/>
<keyword evidence="5" id="KW-0804">Transcription</keyword>
<comment type="similarity">
    <text evidence="1">Belongs to the sigma-70 factor family. ECF subfamily.</text>
</comment>
<keyword evidence="3" id="KW-0805">Transcription regulation</keyword>
<dbReference type="Gene3D" id="1.10.10.10">
    <property type="entry name" value="Winged helix-like DNA-binding domain superfamily/Winged helix DNA-binding domain"/>
    <property type="match status" value="1"/>
</dbReference>
<dbReference type="InterPro" id="IPR014284">
    <property type="entry name" value="RNA_pol_sigma-70_dom"/>
</dbReference>
<evidence type="ECO:0000256" key="2">
    <source>
        <dbReference type="ARBA" id="ARBA00011344"/>
    </source>
</evidence>
<dbReference type="EMBL" id="JBCGDC010000008">
    <property type="protein sequence ID" value="MFB6392349.1"/>
    <property type="molecule type" value="Genomic_DNA"/>
</dbReference>
<comment type="subunit">
    <text evidence="2">Interacts transiently with the RNA polymerase catalytic core formed by RpoA, RpoB, RpoC and RpoZ (2 alpha, 1 beta, 1 beta' and 1 omega subunit) to form the RNA polymerase holoenzyme that can initiate transcription.</text>
</comment>
<evidence type="ECO:0000259" key="7">
    <source>
        <dbReference type="Pfam" id="PF08281"/>
    </source>
</evidence>
<dbReference type="SUPFAM" id="SSF88946">
    <property type="entry name" value="Sigma2 domain of RNA polymerase sigma factors"/>
    <property type="match status" value="1"/>
</dbReference>
<protein>
    <submittedName>
        <fullName evidence="8">Sigma-70 family RNA polymerase sigma factor</fullName>
    </submittedName>
</protein>
<dbReference type="Gene3D" id="3.10.450.50">
    <property type="match status" value="1"/>
</dbReference>
<evidence type="ECO:0000256" key="3">
    <source>
        <dbReference type="ARBA" id="ARBA00023015"/>
    </source>
</evidence>
<dbReference type="InterPro" id="IPR032710">
    <property type="entry name" value="NTF2-like_dom_sf"/>
</dbReference>
<dbReference type="InterPro" id="IPR052704">
    <property type="entry name" value="ECF_Sigma-70_Domain"/>
</dbReference>
<reference evidence="8 9" key="1">
    <citation type="submission" date="2024-04" db="EMBL/GenBank/DDBJ databases">
        <title>Polymorphospora sp. isolated from Baiyangdian Lake in Xiong'an New Area.</title>
        <authorList>
            <person name="Zhang X."/>
            <person name="Liu J."/>
        </authorList>
    </citation>
    <scope>NUCLEOTIDE SEQUENCE [LARGE SCALE GENOMIC DNA]</scope>
    <source>
        <strain evidence="8 9">2-325</strain>
    </source>
</reference>
<evidence type="ECO:0000256" key="5">
    <source>
        <dbReference type="ARBA" id="ARBA00023163"/>
    </source>
</evidence>
<dbReference type="InterPro" id="IPR007627">
    <property type="entry name" value="RNA_pol_sigma70_r2"/>
</dbReference>
<evidence type="ECO:0000259" key="6">
    <source>
        <dbReference type="Pfam" id="PF04542"/>
    </source>
</evidence>
<organism evidence="8 9">
    <name type="scientific">Polymorphospora lycopeni</name>
    <dbReference type="NCBI Taxonomy" id="3140240"/>
    <lineage>
        <taxon>Bacteria</taxon>
        <taxon>Bacillati</taxon>
        <taxon>Actinomycetota</taxon>
        <taxon>Actinomycetes</taxon>
        <taxon>Micromonosporales</taxon>
        <taxon>Micromonosporaceae</taxon>
        <taxon>Polymorphospora</taxon>
    </lineage>
</organism>
<dbReference type="NCBIfam" id="TIGR02937">
    <property type="entry name" value="sigma70-ECF"/>
    <property type="match status" value="1"/>
</dbReference>
<evidence type="ECO:0000313" key="8">
    <source>
        <dbReference type="EMBL" id="MFB6392349.1"/>
    </source>
</evidence>
<dbReference type="Proteomes" id="UP001582793">
    <property type="component" value="Unassembled WGS sequence"/>
</dbReference>
<evidence type="ECO:0000256" key="4">
    <source>
        <dbReference type="ARBA" id="ARBA00023082"/>
    </source>
</evidence>
<accession>A0ABV5CK23</accession>